<dbReference type="SUPFAM" id="SSF56935">
    <property type="entry name" value="Porins"/>
    <property type="match status" value="1"/>
</dbReference>
<dbReference type="SUPFAM" id="SSF49464">
    <property type="entry name" value="Carboxypeptidase regulatory domain-like"/>
    <property type="match status" value="1"/>
</dbReference>
<keyword evidence="4" id="KW-1185">Reference proteome</keyword>
<reference evidence="3 4" key="1">
    <citation type="submission" date="2020-08" db="EMBL/GenBank/DDBJ databases">
        <title>Genomic Encyclopedia of Type Strains, Phase IV (KMG-V): Genome sequencing to study the core and pangenomes of soil and plant-associated prokaryotes.</title>
        <authorList>
            <person name="Whitman W."/>
        </authorList>
    </citation>
    <scope>NUCLEOTIDE SEQUENCE [LARGE SCALE GENOMIC DNA]</scope>
    <source>
        <strain evidence="3 4">X5P2</strain>
    </source>
</reference>
<feature type="chain" id="PRO_5040840679" description="TonB-dependent transporter Oar-like beta-barrel domain-containing protein" evidence="1">
    <location>
        <begin position="23"/>
        <end position="1066"/>
    </location>
</feature>
<proteinExistence type="predicted"/>
<dbReference type="RefSeq" id="WP_313899569.1">
    <property type="nucleotide sequence ID" value="NZ_JACHEB010000006.1"/>
</dbReference>
<accession>A0A9X0QF03</accession>
<dbReference type="Proteomes" id="UP000535182">
    <property type="component" value="Unassembled WGS sequence"/>
</dbReference>
<organism evidence="3 4">
    <name type="scientific">Tunturiibacter gelidiferens</name>
    <dbReference type="NCBI Taxonomy" id="3069689"/>
    <lineage>
        <taxon>Bacteria</taxon>
        <taxon>Pseudomonadati</taxon>
        <taxon>Acidobacteriota</taxon>
        <taxon>Terriglobia</taxon>
        <taxon>Terriglobales</taxon>
        <taxon>Acidobacteriaceae</taxon>
        <taxon>Tunturiibacter</taxon>
    </lineage>
</organism>
<evidence type="ECO:0000259" key="2">
    <source>
        <dbReference type="Pfam" id="PF25183"/>
    </source>
</evidence>
<feature type="signal peptide" evidence="1">
    <location>
        <begin position="1"/>
        <end position="22"/>
    </location>
</feature>
<dbReference type="InterPro" id="IPR008969">
    <property type="entry name" value="CarboxyPept-like_regulatory"/>
</dbReference>
<dbReference type="Pfam" id="PF13620">
    <property type="entry name" value="CarboxypepD_reg"/>
    <property type="match status" value="1"/>
</dbReference>
<evidence type="ECO:0000313" key="4">
    <source>
        <dbReference type="Proteomes" id="UP000535182"/>
    </source>
</evidence>
<dbReference type="EMBL" id="JACHEB010000006">
    <property type="protein sequence ID" value="MBB5329216.1"/>
    <property type="molecule type" value="Genomic_DNA"/>
</dbReference>
<keyword evidence="1" id="KW-0732">Signal</keyword>
<comment type="caution">
    <text evidence="3">The sequence shown here is derived from an EMBL/GenBank/DDBJ whole genome shotgun (WGS) entry which is preliminary data.</text>
</comment>
<gene>
    <name evidence="3" type="ORF">HDF14_002834</name>
</gene>
<dbReference type="AlphaFoldDB" id="A0A9X0QF03"/>
<protein>
    <recommendedName>
        <fullName evidence="2">TonB-dependent transporter Oar-like beta-barrel domain-containing protein</fullName>
    </recommendedName>
</protein>
<dbReference type="Gene3D" id="2.60.40.1120">
    <property type="entry name" value="Carboxypeptidase-like, regulatory domain"/>
    <property type="match status" value="1"/>
</dbReference>
<evidence type="ECO:0000313" key="3">
    <source>
        <dbReference type="EMBL" id="MBB5329216.1"/>
    </source>
</evidence>
<sequence>MSRLSNAILSSVLALTPIAINAQVVGGSIGGIVTDPSGANVNGAQVVIHNTDNGAERALTTGTDGRYIAPSLPAGLYNLLIKAKGFGPQQRSGVALTVGQVNEVDVAFSVGTVTQTVDVEDTPRAVNISTQQTSGLVDSRQVKELPLNGRSYDQLLTLNPGTVNYTNQRSGGVGTSNSSVGSMFSVSGRRPQDNLFLLNGIEYTGASLINTTPGGTSGQLLGIDGIREFNVVSDTYSAEYGKRDGAQISIVTSGGTNRLHGSIFEFARNSFFDARNYFDGNHIPEFQRNNFGAALGGPIRKDKLFLFANYEGYRQNLGESIVALVPDSASRAKAVASVKPLLNLWPVANGPEITTNGVASGIATYTGTAPQHIREDFGTTRLDYTLSQKDNLSAIYTVDDSYANSPNSNPYSYVDESLREQVFSAQEQHVFSRGVNVARVGFSRSTFYFYGYVPAEVQALTPSVRPGVPTYAVVIAGSTASNGASSITGAGANVGSNNAITRNLFTVDDHVYYTIGKHTIQGGVWLQRLQSNDNLAQDQYGQASFASLSTFLAGSVKTFTYAPETTELGWRTLFVNGFLEDTWRISPRFEARIGFRSESSTGWSESQSRASIYTFVNNVISTNPTSGLSNALTNNRALFLPEPRVGFAWNIFGDGRTSITGGVGFHHSLLDALDYRLDQAAPYNTVYSYSSTTVAKPTSGAGLVSPSTVDTGISTPALLAYDLKIEQQLSPFTSISVGYVGSHSYHQILNGDLNAPAYVVLPNSRIFYPAAGTPASPAAPVKANPAVANTTSWWSGGSGNYNALVVDVRHNFAHGLQIRGNYTWAKNLDDGSAWNTSVSSNTPAFVSVPALPQLDYGPAATDIRNAAAINATYELPFGNGKAFFSNSGTLTRRVVSGWSIASIANILSGFPFSPQLGYNPTGSGDTRNPVRPDINPNFSVPLYIHGTTAQRAALYFNPNAFSAPAAGFVGDVRRDSLTGPGFANWDFSLLKSTQIKEGTQLQFRAEFFNILNHTNLQLPNEVVYSSGPTQGTIANQNAAATFGSPGVISATANTSRQIQLGAKILF</sequence>
<dbReference type="InterPro" id="IPR057601">
    <property type="entry name" value="Oar-like_b-barrel"/>
</dbReference>
<evidence type="ECO:0000256" key="1">
    <source>
        <dbReference type="SAM" id="SignalP"/>
    </source>
</evidence>
<feature type="domain" description="TonB-dependent transporter Oar-like beta-barrel" evidence="2">
    <location>
        <begin position="251"/>
        <end position="332"/>
    </location>
</feature>
<name>A0A9X0QF03_9BACT</name>
<dbReference type="Pfam" id="PF25183">
    <property type="entry name" value="OMP_b-brl_4"/>
    <property type="match status" value="2"/>
</dbReference>
<feature type="domain" description="TonB-dependent transporter Oar-like beta-barrel" evidence="2">
    <location>
        <begin position="339"/>
        <end position="1059"/>
    </location>
</feature>